<keyword evidence="2" id="KW-1185">Reference proteome</keyword>
<accession>A0ACD1GEB5</accession>
<sequence>MTHSAVSHGTDDAGAGPSSTGTDLGRAHIPLPSKSDASATSNVYTTGDGSTDAVDSEHATTADHPTDKQQSPLAYLTTREFYITLLLGQILAITNTACSTFSTLLADRGVSLPATQTFFNYLLLTVIFTSYTIHRHGLQGWTQSFLSRGWKYLLLSLFDVEGNYFLVLAYRNTTLLSAQLINFWAIAIVVLISSTVLGVHYHRPQLLGISICITGMLLLLFSDRTPPASAHNKLLGDLSALTGATSYGLANVLEEVLVTTAPIAEVLGQMALCGACITALQALALGELSALLRSSIVWDARVLGWWAAYTLCLAAFYCLVPLLLRRASAAFFNLSMLTMNCWGVGVGVLLFRYQVGWAYPVAFALIVAGQGVYFLGAAPVSGGGAGGGEKKPWVRSCSGSGRVDTGRRGQRFGGLKASEEEEEPLLLRREEQEEAGERVSVV</sequence>
<name>A0ACD1GEB5_9EURO</name>
<protein>
    <submittedName>
        <fullName evidence="1">DUF914-domain-containing protein</fullName>
    </submittedName>
</protein>
<evidence type="ECO:0000313" key="1">
    <source>
        <dbReference type="EMBL" id="RAH47606.1"/>
    </source>
</evidence>
<dbReference type="EMBL" id="KZ825329">
    <property type="protein sequence ID" value="RAH47606.1"/>
    <property type="molecule type" value="Genomic_DNA"/>
</dbReference>
<dbReference type="Proteomes" id="UP000249057">
    <property type="component" value="Unassembled WGS sequence"/>
</dbReference>
<organism evidence="1 2">
    <name type="scientific">Aspergillus brunneoviolaceus CBS 621.78</name>
    <dbReference type="NCBI Taxonomy" id="1450534"/>
    <lineage>
        <taxon>Eukaryota</taxon>
        <taxon>Fungi</taxon>
        <taxon>Dikarya</taxon>
        <taxon>Ascomycota</taxon>
        <taxon>Pezizomycotina</taxon>
        <taxon>Eurotiomycetes</taxon>
        <taxon>Eurotiomycetidae</taxon>
        <taxon>Eurotiales</taxon>
        <taxon>Aspergillaceae</taxon>
        <taxon>Aspergillus</taxon>
        <taxon>Aspergillus subgen. Circumdati</taxon>
    </lineage>
</organism>
<reference evidence="1" key="1">
    <citation type="submission" date="2018-02" db="EMBL/GenBank/DDBJ databases">
        <title>The genomes of Aspergillus section Nigri reveals drivers in fungal speciation.</title>
        <authorList>
            <consortium name="DOE Joint Genome Institute"/>
            <person name="Vesth T.C."/>
            <person name="Nybo J."/>
            <person name="Theobald S."/>
            <person name="Brandl J."/>
            <person name="Frisvad J.C."/>
            <person name="Nielsen K.F."/>
            <person name="Lyhne E.K."/>
            <person name="Kogle M.E."/>
            <person name="Kuo A."/>
            <person name="Riley R."/>
            <person name="Clum A."/>
            <person name="Nolan M."/>
            <person name="Lipzen A."/>
            <person name="Salamov A."/>
            <person name="Henrissat B."/>
            <person name="Wiebenga A."/>
            <person name="De vries R.P."/>
            <person name="Grigoriev I.V."/>
            <person name="Mortensen U.H."/>
            <person name="Andersen M.R."/>
            <person name="Baker S.E."/>
        </authorList>
    </citation>
    <scope>NUCLEOTIDE SEQUENCE</scope>
    <source>
        <strain evidence="1">CBS 621.78</strain>
    </source>
</reference>
<evidence type="ECO:0000313" key="2">
    <source>
        <dbReference type="Proteomes" id="UP000249057"/>
    </source>
</evidence>
<gene>
    <name evidence="1" type="ORF">BO95DRAFT_441116</name>
</gene>
<proteinExistence type="predicted"/>